<feature type="transmembrane region" description="Helical" evidence="1">
    <location>
        <begin position="22"/>
        <end position="42"/>
    </location>
</feature>
<proteinExistence type="predicted"/>
<dbReference type="EMBL" id="KU963258">
    <property type="protein sequence ID" value="AMS03424.1"/>
    <property type="molecule type" value="Genomic_DNA"/>
</dbReference>
<feature type="transmembrane region" description="Helical" evidence="1">
    <location>
        <begin position="75"/>
        <end position="94"/>
    </location>
</feature>
<dbReference type="KEGG" id="vg:40079185"/>
<reference evidence="2 3" key="1">
    <citation type="submission" date="2016-03" db="EMBL/GenBank/DDBJ databases">
        <authorList>
            <person name="Green D.E."/>
            <person name="Kennedy B.V."/>
            <person name="Kocak B.Z."/>
            <person name="Moretti M.L."/>
            <person name="Onelangsy F.L."/>
            <person name="Mezghani N.A."/>
            <person name="Thompson P.K."/>
            <person name="Ulbrich M.C."/>
            <person name="Furbee E.C."/>
            <person name="Grubb S.R."/>
            <person name="Warner M.H."/>
            <person name="Montgomery M.T."/>
            <person name="Garlena R.A."/>
            <person name="Russell D.A."/>
            <person name="Pope W.H."/>
            <person name="Jacobs-Sera D."/>
            <person name="Hendrix R.W."/>
            <person name="Hatfull G.F."/>
        </authorList>
    </citation>
    <scope>NUCLEOTIDE SEQUENCE [LARGE SCALE GENOMIC DNA]</scope>
</reference>
<gene>
    <name evidence="2" type="primary">31</name>
    <name evidence="2" type="ORF">SEA_KATYUSHA_31</name>
</gene>
<organism evidence="2 3">
    <name type="scientific">Gordonia phage Katyusha</name>
    <dbReference type="NCBI Taxonomy" id="1821555"/>
    <lineage>
        <taxon>Viruses</taxon>
        <taxon>Duplodnaviria</taxon>
        <taxon>Heunggongvirae</taxon>
        <taxon>Uroviricota</taxon>
        <taxon>Caudoviricetes</taxon>
        <taxon>Demosthenesvirus</taxon>
        <taxon>Demosthenesvirus katyusha</taxon>
    </lineage>
</organism>
<protein>
    <recommendedName>
        <fullName evidence="4">Holin</fullName>
    </recommendedName>
</protein>
<dbReference type="Proteomes" id="UP000223856">
    <property type="component" value="Segment"/>
</dbReference>
<dbReference type="RefSeq" id="YP_009603305.1">
    <property type="nucleotide sequence ID" value="NC_041950.1"/>
</dbReference>
<dbReference type="InterPro" id="IPR056390">
    <property type="entry name" value="Holin_phage"/>
</dbReference>
<keyword evidence="3" id="KW-1185">Reference proteome</keyword>
<keyword evidence="1" id="KW-1133">Transmembrane helix</keyword>
<evidence type="ECO:0008006" key="4">
    <source>
        <dbReference type="Google" id="ProtNLM"/>
    </source>
</evidence>
<evidence type="ECO:0000313" key="2">
    <source>
        <dbReference type="EMBL" id="AMS03424.1"/>
    </source>
</evidence>
<name>A0A142KBE1_9CAUD</name>
<evidence type="ECO:0000256" key="1">
    <source>
        <dbReference type="SAM" id="Phobius"/>
    </source>
</evidence>
<keyword evidence="1" id="KW-0812">Transmembrane</keyword>
<evidence type="ECO:0000313" key="3">
    <source>
        <dbReference type="Proteomes" id="UP000223856"/>
    </source>
</evidence>
<feature type="transmembrane region" description="Helical" evidence="1">
    <location>
        <begin position="100"/>
        <end position="118"/>
    </location>
</feature>
<keyword evidence="1" id="KW-0472">Membrane</keyword>
<dbReference type="Pfam" id="PF23809">
    <property type="entry name" value="Phage_holin_9"/>
    <property type="match status" value="1"/>
</dbReference>
<dbReference type="GeneID" id="40079185"/>
<accession>A0A142KBE1</accession>
<sequence length="144" mass="15676">MTVPTPAVLPPNVLNIRSFNDFIAMLYALLPPLSLILISYGTFTQEHVTLWIGAASTILQLILQFARTQDFARRVIYTILNLAVSVLVVLKGLDPDFLDVWMPLLVLILGAPPAAFAVQNVNTTGDNVVPIDRGVPPEGDQRAA</sequence>